<comment type="subcellular location">
    <subcellularLocation>
        <location evidence="8">Cytoplasm</location>
    </subcellularLocation>
</comment>
<comment type="catalytic activity">
    <reaction evidence="7 8">
        <text>CMP + ATP = CDP + ADP</text>
        <dbReference type="Rhea" id="RHEA:11600"/>
        <dbReference type="ChEBI" id="CHEBI:30616"/>
        <dbReference type="ChEBI" id="CHEBI:58069"/>
        <dbReference type="ChEBI" id="CHEBI:60377"/>
        <dbReference type="ChEBI" id="CHEBI:456216"/>
        <dbReference type="EC" id="2.7.4.25"/>
    </reaction>
</comment>
<organism evidence="10 11">
    <name type="scientific">Pseudonocardia xinjiangensis</name>
    <dbReference type="NCBI Taxonomy" id="75289"/>
    <lineage>
        <taxon>Bacteria</taxon>
        <taxon>Bacillati</taxon>
        <taxon>Actinomycetota</taxon>
        <taxon>Actinomycetes</taxon>
        <taxon>Pseudonocardiales</taxon>
        <taxon>Pseudonocardiaceae</taxon>
        <taxon>Pseudonocardia</taxon>
    </lineage>
</organism>
<comment type="similarity">
    <text evidence="1 8">Belongs to the cytidylate kinase family. Type 1 subfamily.</text>
</comment>
<feature type="binding site" evidence="8">
    <location>
        <begin position="3"/>
        <end position="11"/>
    </location>
    <ligand>
        <name>ATP</name>
        <dbReference type="ChEBI" id="CHEBI:30616"/>
    </ligand>
</feature>
<keyword evidence="11" id="KW-1185">Reference proteome</keyword>
<evidence type="ECO:0000256" key="6">
    <source>
        <dbReference type="ARBA" id="ARBA00047615"/>
    </source>
</evidence>
<evidence type="ECO:0000256" key="5">
    <source>
        <dbReference type="ARBA" id="ARBA00022840"/>
    </source>
</evidence>
<evidence type="ECO:0000256" key="4">
    <source>
        <dbReference type="ARBA" id="ARBA00022777"/>
    </source>
</evidence>
<dbReference type="RefSeq" id="WP_169396718.1">
    <property type="nucleotide sequence ID" value="NZ_BAAAJH010000042.1"/>
</dbReference>
<protein>
    <recommendedName>
        <fullName evidence="8">Cytidylate kinase</fullName>
        <shortName evidence="8">CK</shortName>
        <ecNumber evidence="8">2.7.4.25</ecNumber>
    </recommendedName>
    <alternativeName>
        <fullName evidence="8">Cytidine monophosphate kinase</fullName>
        <shortName evidence="8">CMP kinase</shortName>
    </alternativeName>
</protein>
<dbReference type="SUPFAM" id="SSF52540">
    <property type="entry name" value="P-loop containing nucleoside triphosphate hydrolases"/>
    <property type="match status" value="1"/>
</dbReference>
<dbReference type="CDD" id="cd02020">
    <property type="entry name" value="CMPK"/>
    <property type="match status" value="1"/>
</dbReference>
<dbReference type="Proteomes" id="UP001296706">
    <property type="component" value="Unassembled WGS sequence"/>
</dbReference>
<dbReference type="InterPro" id="IPR011994">
    <property type="entry name" value="Cytidylate_kinase_dom"/>
</dbReference>
<dbReference type="PANTHER" id="PTHR21299:SF2">
    <property type="entry name" value="CYTIDYLATE KINASE"/>
    <property type="match status" value="1"/>
</dbReference>
<dbReference type="PANTHER" id="PTHR21299">
    <property type="entry name" value="CYTIDYLATE KINASE/PANTOATE-BETA-ALANINE LIGASE"/>
    <property type="match status" value="1"/>
</dbReference>
<keyword evidence="4 8" id="KW-0418">Kinase</keyword>
<keyword evidence="2 8" id="KW-0808">Transferase</keyword>
<dbReference type="EC" id="2.7.4.25" evidence="8"/>
<dbReference type="EMBL" id="JAAXKY010000048">
    <property type="protein sequence ID" value="NMH78627.1"/>
    <property type="molecule type" value="Genomic_DNA"/>
</dbReference>
<keyword evidence="5 8" id="KW-0067">ATP-binding</keyword>
<proteinExistence type="inferred from homology"/>
<reference evidence="10 11" key="1">
    <citation type="submission" date="2020-04" db="EMBL/GenBank/DDBJ databases">
        <authorList>
            <person name="Klaysubun C."/>
            <person name="Duangmal K."/>
            <person name="Lipun K."/>
        </authorList>
    </citation>
    <scope>NUCLEOTIDE SEQUENCE [LARGE SCALE GENOMIC DNA]</scope>
    <source>
        <strain evidence="10 11">JCM 11839</strain>
    </source>
</reference>
<dbReference type="Pfam" id="PF02224">
    <property type="entry name" value="Cytidylate_kin"/>
    <property type="match status" value="1"/>
</dbReference>
<evidence type="ECO:0000313" key="11">
    <source>
        <dbReference type="Proteomes" id="UP001296706"/>
    </source>
</evidence>
<dbReference type="NCBIfam" id="TIGR00017">
    <property type="entry name" value="cmk"/>
    <property type="match status" value="1"/>
</dbReference>
<comment type="catalytic activity">
    <reaction evidence="6 8">
        <text>dCMP + ATP = dCDP + ADP</text>
        <dbReference type="Rhea" id="RHEA:25094"/>
        <dbReference type="ChEBI" id="CHEBI:30616"/>
        <dbReference type="ChEBI" id="CHEBI:57566"/>
        <dbReference type="ChEBI" id="CHEBI:58593"/>
        <dbReference type="ChEBI" id="CHEBI:456216"/>
        <dbReference type="EC" id="2.7.4.25"/>
    </reaction>
</comment>
<dbReference type="GO" id="GO:0016301">
    <property type="term" value="F:kinase activity"/>
    <property type="evidence" value="ECO:0007669"/>
    <property type="project" value="UniProtKB-KW"/>
</dbReference>
<accession>A0ABX1RE18</accession>
<name>A0ABX1RE18_9PSEU</name>
<keyword evidence="3 8" id="KW-0547">Nucleotide-binding</keyword>
<evidence type="ECO:0000256" key="7">
    <source>
        <dbReference type="ARBA" id="ARBA00048478"/>
    </source>
</evidence>
<dbReference type="InterPro" id="IPR027417">
    <property type="entry name" value="P-loop_NTPase"/>
</dbReference>
<feature type="domain" description="Cytidylate kinase" evidence="9">
    <location>
        <begin position="1"/>
        <end position="217"/>
    </location>
</feature>
<keyword evidence="8" id="KW-0963">Cytoplasm</keyword>
<comment type="caution">
    <text evidence="10">The sequence shown here is derived from an EMBL/GenBank/DDBJ whole genome shotgun (WGS) entry which is preliminary data.</text>
</comment>
<gene>
    <name evidence="8" type="primary">cmk</name>
    <name evidence="10" type="ORF">HF577_16245</name>
</gene>
<evidence type="ECO:0000256" key="8">
    <source>
        <dbReference type="HAMAP-Rule" id="MF_00238"/>
    </source>
</evidence>
<evidence type="ECO:0000256" key="2">
    <source>
        <dbReference type="ARBA" id="ARBA00022679"/>
    </source>
</evidence>
<evidence type="ECO:0000256" key="3">
    <source>
        <dbReference type="ARBA" id="ARBA00022741"/>
    </source>
</evidence>
<sequence length="223" mass="23116">MDGPSGTGKSTVSRRLAGACAAAYLDTGAMYRALTLAVLRAGLDGADPAAERIALGAVPNLQSVVDPDAPRILLSGEDVEAEIRGPAVTAAVSAVSAVPAVRAALVARQRTIVADAVVDGGIVVEGRDIGSVVVPDAPLKVYLTASEHVRAARRGAQDRKAGRTGDIAVVLADVRRRDRLDSTRRTSPLQVASDAVVLDTDELSVDDVLAELLRLVRERGLVT</sequence>
<dbReference type="HAMAP" id="MF_00238">
    <property type="entry name" value="Cytidyl_kinase_type1"/>
    <property type="match status" value="1"/>
</dbReference>
<dbReference type="Gene3D" id="3.40.50.300">
    <property type="entry name" value="P-loop containing nucleotide triphosphate hydrolases"/>
    <property type="match status" value="1"/>
</dbReference>
<evidence type="ECO:0000313" key="10">
    <source>
        <dbReference type="EMBL" id="NMH78627.1"/>
    </source>
</evidence>
<evidence type="ECO:0000259" key="9">
    <source>
        <dbReference type="Pfam" id="PF02224"/>
    </source>
</evidence>
<evidence type="ECO:0000256" key="1">
    <source>
        <dbReference type="ARBA" id="ARBA00009427"/>
    </source>
</evidence>
<dbReference type="InterPro" id="IPR003136">
    <property type="entry name" value="Cytidylate_kin"/>
</dbReference>